<dbReference type="Proteomes" id="UP000198744">
    <property type="component" value="Unassembled WGS sequence"/>
</dbReference>
<dbReference type="InterPro" id="IPR050695">
    <property type="entry name" value="N-acetylmuramoyl_amidase_3"/>
</dbReference>
<proteinExistence type="predicted"/>
<evidence type="ECO:0000313" key="6">
    <source>
        <dbReference type="EMBL" id="SEM55756.1"/>
    </source>
</evidence>
<dbReference type="CDD" id="cd00118">
    <property type="entry name" value="LysM"/>
    <property type="match status" value="4"/>
</dbReference>
<organism evidence="6 7">
    <name type="scientific">Syntrophus gentianae</name>
    <dbReference type="NCBI Taxonomy" id="43775"/>
    <lineage>
        <taxon>Bacteria</taxon>
        <taxon>Pseudomonadati</taxon>
        <taxon>Thermodesulfobacteriota</taxon>
        <taxon>Syntrophia</taxon>
        <taxon>Syntrophales</taxon>
        <taxon>Syntrophaceae</taxon>
        <taxon>Syntrophus</taxon>
    </lineage>
</organism>
<feature type="domain" description="LysM" evidence="5">
    <location>
        <begin position="592"/>
        <end position="636"/>
    </location>
</feature>
<evidence type="ECO:0000256" key="4">
    <source>
        <dbReference type="SAM" id="MobiDB-lite"/>
    </source>
</evidence>
<name>A0A1H7ZBS1_9BACT</name>
<dbReference type="PANTHER" id="PTHR30404">
    <property type="entry name" value="N-ACETYLMURAMOYL-L-ALANINE AMIDASE"/>
    <property type="match status" value="1"/>
</dbReference>
<feature type="compositionally biased region" description="Basic and acidic residues" evidence="4">
    <location>
        <begin position="490"/>
        <end position="512"/>
    </location>
</feature>
<evidence type="ECO:0000256" key="3">
    <source>
        <dbReference type="ARBA" id="ARBA00022801"/>
    </source>
</evidence>
<dbReference type="SMART" id="SM00257">
    <property type="entry name" value="LysM"/>
    <property type="match status" value="4"/>
</dbReference>
<dbReference type="InterPro" id="IPR002508">
    <property type="entry name" value="MurNAc-LAA_cat"/>
</dbReference>
<evidence type="ECO:0000313" key="7">
    <source>
        <dbReference type="Proteomes" id="UP000198744"/>
    </source>
</evidence>
<feature type="region of interest" description="Disordered" evidence="4">
    <location>
        <begin position="484"/>
        <end position="517"/>
    </location>
</feature>
<feature type="domain" description="LysM" evidence="5">
    <location>
        <begin position="513"/>
        <end position="557"/>
    </location>
</feature>
<dbReference type="EMBL" id="FOBS01000022">
    <property type="protein sequence ID" value="SEM55756.1"/>
    <property type="molecule type" value="Genomic_DNA"/>
</dbReference>
<feature type="compositionally biased region" description="Basic and acidic residues" evidence="4">
    <location>
        <begin position="557"/>
        <end position="571"/>
    </location>
</feature>
<dbReference type="AlphaFoldDB" id="A0A1H7ZBS1"/>
<feature type="domain" description="LysM" evidence="5">
    <location>
        <begin position="667"/>
        <end position="711"/>
    </location>
</feature>
<dbReference type="CDD" id="cd02696">
    <property type="entry name" value="MurNAc-LAA"/>
    <property type="match status" value="1"/>
</dbReference>
<dbReference type="InterPro" id="IPR036779">
    <property type="entry name" value="LysM_dom_sf"/>
</dbReference>
<sequence>MTNSNIFVLASKRRMFMVWLVLISLLGLLPSEVLASNTILNIRHWVAPDHTRIVIDTREKARYQTIKKGQVLSLYFRDCEIQESLPNSILLNKRGIEKIINEPVGSKRHKVDFFLDEKVKTTVFNLKKVEDKPYRIVIDIEFPDVEKKEIEERTEAREQQRNRIVVIDPGHGGDDPGAVGQGGTYEKNVVLEISRKLKSYINQQSGYRAFLTRDGDYYVPFKKRLKIAREYGAALFISVHADAAANREARGSSVYCLSLGGASSAAARILANKENLADMVGGSPNGDASEASDPIILNMCQTNTLNTSKNFGNMLLTSLDSVGHVKFRTVQEAQLRVLKLPDIPSVLVETAYISNAEEEEWLKDPVFQSRMAETIGKAIIEFEPTAPLTPSPSPAVLVRNERGKDAGKKAMAIAASSTSKRSLDKAKAANTPSVLYHRVKRGETLQKIALRYEMPLADLAQLNAIRISAPLPAGKRLKVAKLVTSETPEDEKNAEKKDSGFSRKSEQEEQRTAFHKVRKGETLATIARHYRTSPANLLKLNGRTWKEPLYAGTTIKVKGDENGDRVPDGESAKGSARATKNRNLPQVASATVSYQVHRGDSLDSIAREHHTTVTELRKLNDMKNGDALLAGTKIKIPETASAAESREERTLSSAEATSTRKKRIGHITYRVKRGDTLDTIARKHKTPIDVLLSLNKMKLNDPLYANQSLKLPKESSFF</sequence>
<comment type="catalytic activity">
    <reaction evidence="1">
        <text>Hydrolyzes the link between N-acetylmuramoyl residues and L-amino acid residues in certain cell-wall glycopeptides.</text>
        <dbReference type="EC" id="3.5.1.28"/>
    </reaction>
</comment>
<accession>A0A1H7ZBS1</accession>
<dbReference type="GO" id="GO:0030288">
    <property type="term" value="C:outer membrane-bounded periplasmic space"/>
    <property type="evidence" value="ECO:0007669"/>
    <property type="project" value="TreeGrafter"/>
</dbReference>
<dbReference type="PANTHER" id="PTHR30404:SF0">
    <property type="entry name" value="N-ACETYLMURAMOYL-L-ALANINE AMIDASE AMIC"/>
    <property type="match status" value="1"/>
</dbReference>
<dbReference type="Pfam" id="PF01520">
    <property type="entry name" value="Amidase_3"/>
    <property type="match status" value="1"/>
</dbReference>
<dbReference type="SUPFAM" id="SSF53187">
    <property type="entry name" value="Zn-dependent exopeptidases"/>
    <property type="match status" value="1"/>
</dbReference>
<dbReference type="SMART" id="SM00646">
    <property type="entry name" value="Ami_3"/>
    <property type="match status" value="1"/>
</dbReference>
<feature type="region of interest" description="Disordered" evidence="4">
    <location>
        <begin position="556"/>
        <end position="587"/>
    </location>
</feature>
<evidence type="ECO:0000256" key="2">
    <source>
        <dbReference type="ARBA" id="ARBA00011901"/>
    </source>
</evidence>
<dbReference type="Gene3D" id="3.40.630.40">
    <property type="entry name" value="Zn-dependent exopeptidases"/>
    <property type="match status" value="1"/>
</dbReference>
<dbReference type="PROSITE" id="PS51782">
    <property type="entry name" value="LYSM"/>
    <property type="match status" value="4"/>
</dbReference>
<keyword evidence="3" id="KW-0378">Hydrolase</keyword>
<dbReference type="GO" id="GO:0008745">
    <property type="term" value="F:N-acetylmuramoyl-L-alanine amidase activity"/>
    <property type="evidence" value="ECO:0007669"/>
    <property type="project" value="UniProtKB-EC"/>
</dbReference>
<dbReference type="Gene3D" id="2.60.40.3500">
    <property type="match status" value="1"/>
</dbReference>
<reference evidence="6 7" key="1">
    <citation type="submission" date="2016-10" db="EMBL/GenBank/DDBJ databases">
        <authorList>
            <person name="de Groot N.N."/>
        </authorList>
    </citation>
    <scope>NUCLEOTIDE SEQUENCE [LARGE SCALE GENOMIC DNA]</scope>
    <source>
        <strain evidence="6 7">DSM 8423</strain>
    </source>
</reference>
<dbReference type="STRING" id="43775.SAMN04489760_1229"/>
<evidence type="ECO:0000256" key="1">
    <source>
        <dbReference type="ARBA" id="ARBA00001561"/>
    </source>
</evidence>
<evidence type="ECO:0000259" key="5">
    <source>
        <dbReference type="PROSITE" id="PS51782"/>
    </source>
</evidence>
<gene>
    <name evidence="6" type="ORF">SAMN04489760_1229</name>
</gene>
<feature type="region of interest" description="Disordered" evidence="4">
    <location>
        <begin position="640"/>
        <end position="659"/>
    </location>
</feature>
<dbReference type="SUPFAM" id="SSF54106">
    <property type="entry name" value="LysM domain"/>
    <property type="match status" value="4"/>
</dbReference>
<protein>
    <recommendedName>
        <fullName evidence="2">N-acetylmuramoyl-L-alanine amidase</fullName>
        <ecNumber evidence="2">3.5.1.28</ecNumber>
    </recommendedName>
</protein>
<dbReference type="EC" id="3.5.1.28" evidence="2"/>
<dbReference type="GO" id="GO:0009253">
    <property type="term" value="P:peptidoglycan catabolic process"/>
    <property type="evidence" value="ECO:0007669"/>
    <property type="project" value="InterPro"/>
</dbReference>
<dbReference type="Pfam" id="PF01476">
    <property type="entry name" value="LysM"/>
    <property type="match status" value="4"/>
</dbReference>
<dbReference type="Gene3D" id="3.10.350.10">
    <property type="entry name" value="LysM domain"/>
    <property type="match status" value="4"/>
</dbReference>
<feature type="domain" description="LysM" evidence="5">
    <location>
        <begin position="435"/>
        <end position="479"/>
    </location>
</feature>
<dbReference type="InterPro" id="IPR018392">
    <property type="entry name" value="LysM"/>
</dbReference>
<keyword evidence="7" id="KW-1185">Reference proteome</keyword>